<accession>A0ABU2CR79</accession>
<proteinExistence type="predicted"/>
<keyword evidence="6" id="KW-1185">Reference proteome</keyword>
<comment type="subunit">
    <text evidence="2">Interacts with COX5B; this interaction may contribute to localize PYROXD2 to the inner face of the inner mitochondrial membrane.</text>
</comment>
<evidence type="ECO:0000256" key="1">
    <source>
        <dbReference type="ARBA" id="ARBA00037217"/>
    </source>
</evidence>
<sequence length="505" mass="53113">MTLLDAVVVGSGPNGLAAAVTLARAGLGVRVLEAQPTVGGGARTLAIPELARDMLFDLCSAVHPMAWASPFFREFDLPARGVELVAPEVAYAQPMDGDRAGLAFRDLARTADRLGPDGGAWRDLLGPLAADWRQVTALAMGDKRTVRGMLEGVRGAGGHTVTASGLASMVRPSLRFAAALLEQGGPRWDRRFLTEEAKALLTGVAAHNITPLPALSGAGTALLLGALAHADGGWAVPVGGSQAITDAMVRDLEAHGGTVEAGRRVDSWSDLPPARAVLFDTTPSTVLRVAGDRIRSGRHAALRRFRHGNAAAKVDFVLDGPVPWRVPDVGRASTVHVGGTRAEMVAAEDSVAHGLHADHPVVLVSDPSVADLSRLRGSARPLWAYAHVPAGSTQDITEAVTRQIERFAPGFRDVVVGSRCLPAAQMERHNQNYLGGDISAGAATMWQMVARPTLAPDPYQVAEGLYLCSASTPPGPGVHGMGGWHAARRALLREFDVRSLPDLRP</sequence>
<gene>
    <name evidence="5" type="ORF">J2S48_003306</name>
</gene>
<dbReference type="SUPFAM" id="SSF51905">
    <property type="entry name" value="FAD/NAD(P)-binding domain"/>
    <property type="match status" value="1"/>
</dbReference>
<protein>
    <recommendedName>
        <fullName evidence="3">Pyridine nucleotide-disulfide oxidoreductase domain-containing protein 2</fullName>
    </recommendedName>
</protein>
<dbReference type="Pfam" id="PF01593">
    <property type="entry name" value="Amino_oxidase"/>
    <property type="match status" value="1"/>
</dbReference>
<evidence type="ECO:0000313" key="5">
    <source>
        <dbReference type="EMBL" id="MDR7383791.1"/>
    </source>
</evidence>
<dbReference type="InterPro" id="IPR036188">
    <property type="entry name" value="FAD/NAD-bd_sf"/>
</dbReference>
<feature type="domain" description="Amine oxidase" evidence="4">
    <location>
        <begin position="15"/>
        <end position="267"/>
    </location>
</feature>
<comment type="function">
    <text evidence="1">Probable oxidoreductase that may play a role as regulator of mitochondrial function.</text>
</comment>
<dbReference type="Gene3D" id="3.50.50.60">
    <property type="entry name" value="FAD/NAD(P)-binding domain"/>
    <property type="match status" value="1"/>
</dbReference>
<evidence type="ECO:0000256" key="3">
    <source>
        <dbReference type="ARBA" id="ARBA00040298"/>
    </source>
</evidence>
<dbReference type="PANTHER" id="PTHR10668">
    <property type="entry name" value="PHYTOENE DEHYDROGENASE"/>
    <property type="match status" value="1"/>
</dbReference>
<dbReference type="PRINTS" id="PR00420">
    <property type="entry name" value="RNGMNOXGNASE"/>
</dbReference>
<evidence type="ECO:0000256" key="2">
    <source>
        <dbReference type="ARBA" id="ARBA00038825"/>
    </source>
</evidence>
<name>A0ABU2CR79_9MICO</name>
<dbReference type="PANTHER" id="PTHR10668:SF105">
    <property type="entry name" value="DEHYDROGENASE-RELATED"/>
    <property type="match status" value="1"/>
</dbReference>
<evidence type="ECO:0000259" key="4">
    <source>
        <dbReference type="Pfam" id="PF01593"/>
    </source>
</evidence>
<reference evidence="5 6" key="1">
    <citation type="submission" date="2023-07" db="EMBL/GenBank/DDBJ databases">
        <title>Sequencing the genomes of 1000 actinobacteria strains.</title>
        <authorList>
            <person name="Klenk H.-P."/>
        </authorList>
    </citation>
    <scope>NUCLEOTIDE SEQUENCE [LARGE SCALE GENOMIC DNA]</scope>
    <source>
        <strain evidence="5 6">DSM 45554</strain>
    </source>
</reference>
<dbReference type="RefSeq" id="WP_274995014.1">
    <property type="nucleotide sequence ID" value="NZ_JAJQQP010000008.1"/>
</dbReference>
<dbReference type="Proteomes" id="UP001183585">
    <property type="component" value="Unassembled WGS sequence"/>
</dbReference>
<dbReference type="InterPro" id="IPR002937">
    <property type="entry name" value="Amino_oxidase"/>
</dbReference>
<organism evidence="5 6">
    <name type="scientific">Promicromonospora iranensis</name>
    <dbReference type="NCBI Taxonomy" id="1105144"/>
    <lineage>
        <taxon>Bacteria</taxon>
        <taxon>Bacillati</taxon>
        <taxon>Actinomycetota</taxon>
        <taxon>Actinomycetes</taxon>
        <taxon>Micrococcales</taxon>
        <taxon>Promicromonosporaceae</taxon>
        <taxon>Promicromonospora</taxon>
    </lineage>
</organism>
<evidence type="ECO:0000313" key="6">
    <source>
        <dbReference type="Proteomes" id="UP001183585"/>
    </source>
</evidence>
<comment type="caution">
    <text evidence="5">The sequence shown here is derived from an EMBL/GenBank/DDBJ whole genome shotgun (WGS) entry which is preliminary data.</text>
</comment>
<dbReference type="EMBL" id="JAVDYE010000001">
    <property type="protein sequence ID" value="MDR7383791.1"/>
    <property type="molecule type" value="Genomic_DNA"/>
</dbReference>